<reference evidence="2" key="1">
    <citation type="journal article" date="2019" name="Int. J. Syst. Evol. Microbiol.">
        <title>The Global Catalogue of Microorganisms (GCM) 10K type strain sequencing project: providing services to taxonomists for standard genome sequencing and annotation.</title>
        <authorList>
            <consortium name="The Broad Institute Genomics Platform"/>
            <consortium name="The Broad Institute Genome Sequencing Center for Infectious Disease"/>
            <person name="Wu L."/>
            <person name="Ma J."/>
        </authorList>
    </citation>
    <scope>NUCLEOTIDE SEQUENCE [LARGE SCALE GENOMIC DNA]</scope>
    <source>
        <strain evidence="2">CCUG 54527</strain>
    </source>
</reference>
<organism evidence="1 2">
    <name type="scientific">Paenisporosarcina macmurdoensis</name>
    <dbReference type="NCBI Taxonomy" id="212659"/>
    <lineage>
        <taxon>Bacteria</taxon>
        <taxon>Bacillati</taxon>
        <taxon>Bacillota</taxon>
        <taxon>Bacilli</taxon>
        <taxon>Bacillales</taxon>
        <taxon>Caryophanaceae</taxon>
        <taxon>Paenisporosarcina</taxon>
    </lineage>
</organism>
<comment type="caution">
    <text evidence="1">The sequence shown here is derived from an EMBL/GenBank/DDBJ whole genome shotgun (WGS) entry which is preliminary data.</text>
</comment>
<proteinExistence type="predicted"/>
<evidence type="ECO:0000313" key="2">
    <source>
        <dbReference type="Proteomes" id="UP001596170"/>
    </source>
</evidence>
<keyword evidence="2" id="KW-1185">Reference proteome</keyword>
<dbReference type="Proteomes" id="UP001596170">
    <property type="component" value="Unassembled WGS sequence"/>
</dbReference>
<gene>
    <name evidence="1" type="ORF">ACFPYN_05940</name>
</gene>
<dbReference type="EMBL" id="JBHSRI010000006">
    <property type="protein sequence ID" value="MFC6038994.1"/>
    <property type="molecule type" value="Genomic_DNA"/>
</dbReference>
<accession>A0ABW1L5L4</accession>
<name>A0ABW1L5L4_9BACL</name>
<dbReference type="RefSeq" id="WP_377733094.1">
    <property type="nucleotide sequence ID" value="NZ_JBHSRI010000006.1"/>
</dbReference>
<sequence length="316" mass="36853">MWSTLQQRQSELQLIINEQERLLRKQASLQVDVVKQTHKRDELKSELTQEQLDVSKLDGFSFSNMVRKWKGTQEEIRDHEQAEAAAVELKWNEAVKMVRDLEVELTTVRKELVDEKYHLVHAQWQRLMNEKEGWLRDHSPENQAVMEELYSRKTVVQTMLKEIEEAQSAGTTAKTLLSTAINQLASAKSFSTWDTFLGGGMIVTAMKHNKMDESEDTIHQAQMALHRFQTEVKDVQALEIGSFVVERGGFIKMADYFFDDIFSEWTIHSRIKKSQEHLQNTMNDVGKVLYSLQGKKHVLDGEFKDIEERRKRLIEE</sequence>
<evidence type="ECO:0000313" key="1">
    <source>
        <dbReference type="EMBL" id="MFC6038994.1"/>
    </source>
</evidence>
<protein>
    <submittedName>
        <fullName evidence="1">Uncharacterized protein</fullName>
    </submittedName>
</protein>